<gene>
    <name evidence="1" type="ORF">I4F81_011253</name>
</gene>
<reference evidence="1" key="1">
    <citation type="submission" date="2019-11" db="EMBL/GenBank/DDBJ databases">
        <title>Nori genome reveals adaptations in red seaweeds to the harsh intertidal environment.</title>
        <authorList>
            <person name="Wang D."/>
            <person name="Mao Y."/>
        </authorList>
    </citation>
    <scope>NUCLEOTIDE SEQUENCE</scope>
    <source>
        <tissue evidence="1">Gametophyte</tissue>
    </source>
</reference>
<organism evidence="1 2">
    <name type="scientific">Pyropia yezoensis</name>
    <name type="common">Susabi-nori</name>
    <name type="synonym">Porphyra yezoensis</name>
    <dbReference type="NCBI Taxonomy" id="2788"/>
    <lineage>
        <taxon>Eukaryota</taxon>
        <taxon>Rhodophyta</taxon>
        <taxon>Bangiophyceae</taxon>
        <taxon>Bangiales</taxon>
        <taxon>Bangiaceae</taxon>
        <taxon>Pyropia</taxon>
    </lineage>
</organism>
<protein>
    <submittedName>
        <fullName evidence="1">Uncharacterized protein</fullName>
    </submittedName>
</protein>
<sequence>MVDDSGPDGVAVGGSAAADASEADESEEEMPLDRFERFQASLKRDASGQLIVCSADAMDAAPDGGNAGHNTGRGGGRDDPTAVGGLVGGHGAREVGPPMTEGTDANDADAEDADRDGGPSSVGVTSVAVASSVGGGATPMVEATGEGPYPFGLPRPILVRTKAGEILKPSRAPMCLPYCDVKFGRVRPGVPLHVSAVLSMARVGLRLEGGKVVSITAPDTPADDPVVASALAGKRDERGDRPAETVAGDRNFQDVWADSPTPSALNGAAAVVDVGDVAVTRSWHAGNVNVGSALRHTSVMPGISSSMFYVGSLYSRFCWHVEDSLLNSLSYLHSGEPKIWYIVPPHQRRRLEAALAEVIAPRVLEEDGDSAAAVLRHKTIMADVRWVASQAGIEVRRAEHRPGTFVALAPGSYHSGFNMGVNKAEAVNFAAPDWFRVGVESAEEARGSQVSFAFPVECVIIAEAESLAYGAGSPGTVPQMRAAAGAARFATDVGFIGDTVAAIAKEVRDFLSPSPTTTSSTRGGATTHPAVAPGRVLLAEAPRKVVDFLATAGIPGGRARDGAVCHTCGYVTWAAVVVCAGCVDQLADEALMVRRAPPGQRPVRAPRPFVAALQTSNRTARCFLRATPTARAG</sequence>
<name>A0ACC3CEY0_PYRYE</name>
<accession>A0ACC3CEY0</accession>
<comment type="caution">
    <text evidence="1">The sequence shown here is derived from an EMBL/GenBank/DDBJ whole genome shotgun (WGS) entry which is preliminary data.</text>
</comment>
<dbReference type="EMBL" id="CM020620">
    <property type="protein sequence ID" value="KAK1868770.1"/>
    <property type="molecule type" value="Genomic_DNA"/>
</dbReference>
<keyword evidence="2" id="KW-1185">Reference proteome</keyword>
<dbReference type="Proteomes" id="UP000798662">
    <property type="component" value="Chromosome 3"/>
</dbReference>
<evidence type="ECO:0000313" key="2">
    <source>
        <dbReference type="Proteomes" id="UP000798662"/>
    </source>
</evidence>
<proteinExistence type="predicted"/>
<evidence type="ECO:0000313" key="1">
    <source>
        <dbReference type="EMBL" id="KAK1868770.1"/>
    </source>
</evidence>